<evidence type="ECO:0000256" key="3">
    <source>
        <dbReference type="ARBA" id="ARBA00014376"/>
    </source>
</evidence>
<reference evidence="7 8" key="1">
    <citation type="submission" date="2020-08" db="EMBL/GenBank/DDBJ databases">
        <title>Genome public.</title>
        <authorList>
            <person name="Liu C."/>
            <person name="Sun Q."/>
        </authorList>
    </citation>
    <scope>NUCLEOTIDE SEQUENCE [LARGE SCALE GENOMIC DNA]</scope>
    <source>
        <strain evidence="7 8">NSJ-35</strain>
    </source>
</reference>
<dbReference type="PANTHER" id="PTHR30435">
    <property type="entry name" value="FLAGELLAR PROTEIN"/>
    <property type="match status" value="1"/>
</dbReference>
<dbReference type="InterPro" id="IPR006300">
    <property type="entry name" value="FlgB"/>
</dbReference>
<dbReference type="RefSeq" id="WP_186856289.1">
    <property type="nucleotide sequence ID" value="NZ_JACOON010000001.1"/>
</dbReference>
<organism evidence="7 8">
    <name type="scientific">Christensenella tenuis</name>
    <dbReference type="NCBI Taxonomy" id="2763033"/>
    <lineage>
        <taxon>Bacteria</taxon>
        <taxon>Bacillati</taxon>
        <taxon>Bacillota</taxon>
        <taxon>Clostridia</taxon>
        <taxon>Christensenellales</taxon>
        <taxon>Christensenellaceae</taxon>
        <taxon>Christensenella</taxon>
    </lineage>
</organism>
<keyword evidence="7" id="KW-0969">Cilium</keyword>
<dbReference type="NCBIfam" id="TIGR01396">
    <property type="entry name" value="FlgB"/>
    <property type="match status" value="1"/>
</dbReference>
<keyword evidence="4 6" id="KW-0975">Bacterial flagellum</keyword>
<keyword evidence="7" id="KW-0282">Flagellum</keyword>
<evidence type="ECO:0000313" key="7">
    <source>
        <dbReference type="EMBL" id="MBC5646742.1"/>
    </source>
</evidence>
<comment type="function">
    <text evidence="5 6">Structural component of flagellum, the bacterial motility apparatus. Part of the rod structure of flagellar basal body.</text>
</comment>
<comment type="subcellular location">
    <subcellularLocation>
        <location evidence="1 6">Bacterial flagellum basal body</location>
    </subcellularLocation>
</comment>
<name>A0ABR7EAD5_9FIRM</name>
<protein>
    <recommendedName>
        <fullName evidence="3 6">Flagellar basal body rod protein FlgB</fullName>
    </recommendedName>
</protein>
<proteinExistence type="inferred from homology"/>
<accession>A0ABR7EAD5</accession>
<gene>
    <name evidence="7" type="primary">flgB</name>
    <name evidence="7" type="ORF">H8S18_00075</name>
</gene>
<keyword evidence="7" id="KW-0966">Cell projection</keyword>
<evidence type="ECO:0000256" key="5">
    <source>
        <dbReference type="ARBA" id="ARBA00024934"/>
    </source>
</evidence>
<evidence type="ECO:0000256" key="2">
    <source>
        <dbReference type="ARBA" id="ARBA00009677"/>
    </source>
</evidence>
<evidence type="ECO:0000256" key="1">
    <source>
        <dbReference type="ARBA" id="ARBA00004117"/>
    </source>
</evidence>
<comment type="caution">
    <text evidence="7">The sequence shown here is derived from an EMBL/GenBank/DDBJ whole genome shotgun (WGS) entry which is preliminary data.</text>
</comment>
<dbReference type="PANTHER" id="PTHR30435:SF12">
    <property type="entry name" value="FLAGELLAR BASAL BODY ROD PROTEIN FLGB"/>
    <property type="match status" value="1"/>
</dbReference>
<comment type="similarity">
    <text evidence="2 6">Belongs to the flagella basal body rod proteins family.</text>
</comment>
<dbReference type="Proteomes" id="UP000606889">
    <property type="component" value="Unassembled WGS sequence"/>
</dbReference>
<evidence type="ECO:0000256" key="6">
    <source>
        <dbReference type="PIRNR" id="PIRNR002889"/>
    </source>
</evidence>
<keyword evidence="8" id="KW-1185">Reference proteome</keyword>
<evidence type="ECO:0000256" key="4">
    <source>
        <dbReference type="ARBA" id="ARBA00023143"/>
    </source>
</evidence>
<evidence type="ECO:0000313" key="8">
    <source>
        <dbReference type="Proteomes" id="UP000606889"/>
    </source>
</evidence>
<sequence>MGMFDSLKGLENGIAASWLRNETILNNVANNDTPDFKASGVEFEELYKQALGDDDFQFKQTRETHMPIGGTGDADGVQGVVVPKADTTYRMDGNNVDIDQEMTDFAKNVIYYNTLMRKINGQFTQLRMAIKGQ</sequence>
<comment type="subunit">
    <text evidence="6">The basal body constitutes a major portion of the flagellar organelle and consists of a number of rings mounted on a central rod.</text>
</comment>
<dbReference type="PIRSF" id="PIRSF002889">
    <property type="entry name" value="Rod_FlgB"/>
    <property type="match status" value="1"/>
</dbReference>
<dbReference type="EMBL" id="JACOON010000001">
    <property type="protein sequence ID" value="MBC5646742.1"/>
    <property type="molecule type" value="Genomic_DNA"/>
</dbReference>